<name>C5B795_EDWI9</name>
<accession>C5B795</accession>
<sequence>MQKQIRRHADILIMQAPLSPTLATLSVAYRPIAGYTWLV</sequence>
<dbReference type="Proteomes" id="UP000001485">
    <property type="component" value="Chromosome"/>
</dbReference>
<evidence type="ECO:0000313" key="2">
    <source>
        <dbReference type="Proteomes" id="UP000001485"/>
    </source>
</evidence>
<dbReference type="HOGENOM" id="CLU_3308741_0_0_6"/>
<dbReference type="EMBL" id="CP001600">
    <property type="protein sequence ID" value="ACR67869.1"/>
    <property type="molecule type" value="Genomic_DNA"/>
</dbReference>
<protein>
    <submittedName>
        <fullName evidence="1">Uncharacterized protein</fullName>
    </submittedName>
</protein>
<proteinExistence type="predicted"/>
<evidence type="ECO:0000313" key="1">
    <source>
        <dbReference type="EMBL" id="ACR67869.1"/>
    </source>
</evidence>
<reference evidence="2" key="1">
    <citation type="submission" date="2009-03" db="EMBL/GenBank/DDBJ databases">
        <title>Complete genome sequence of Edwardsiella ictaluri 93-146.</title>
        <authorList>
            <person name="Williams M.L."/>
            <person name="Gillaspy A.F."/>
            <person name="Dyer D.W."/>
            <person name="Thune R.L."/>
            <person name="Waldbieser G.C."/>
            <person name="Schuster S.C."/>
            <person name="Gipson J."/>
            <person name="Zaitshik J."/>
            <person name="Landry C."/>
            <person name="Lawrence M.L."/>
        </authorList>
    </citation>
    <scope>NUCLEOTIDE SEQUENCE [LARGE SCALE GENOMIC DNA]</scope>
    <source>
        <strain evidence="2">93-146</strain>
    </source>
</reference>
<organism evidence="1 2">
    <name type="scientific">Edwardsiella ictaluri (strain 93-146)</name>
    <dbReference type="NCBI Taxonomy" id="634503"/>
    <lineage>
        <taxon>Bacteria</taxon>
        <taxon>Pseudomonadati</taxon>
        <taxon>Pseudomonadota</taxon>
        <taxon>Gammaproteobacteria</taxon>
        <taxon>Enterobacterales</taxon>
        <taxon>Hafniaceae</taxon>
        <taxon>Edwardsiella</taxon>
    </lineage>
</organism>
<dbReference type="KEGG" id="eic:NT01EI_0646"/>
<dbReference type="AlphaFoldDB" id="C5B795"/>
<reference evidence="1 2" key="2">
    <citation type="journal article" date="2012" name="J. Bacteriol.">
        <title>Genome Sequence of Edwardsiella ictaluri 93-146, a Strain Associated with a Natural Channel Catfish Outbreak of Enteric Septicemia of Catfish.</title>
        <authorList>
            <person name="Williams M.L."/>
            <person name="Gillaspy A.F."/>
            <person name="Dyer D.W."/>
            <person name="Thune R.L."/>
            <person name="Waldbieser G.C."/>
            <person name="Schuster S.C."/>
            <person name="Gipson J."/>
            <person name="Zaitshik J."/>
            <person name="Landry C."/>
            <person name="Banes M.M."/>
            <person name="Lawrence M.L."/>
        </authorList>
    </citation>
    <scope>NUCLEOTIDE SEQUENCE [LARGE SCALE GENOMIC DNA]</scope>
    <source>
        <strain evidence="1 2">93-146</strain>
    </source>
</reference>
<gene>
    <name evidence="1" type="ordered locus">NT01EI_0646</name>
</gene>